<dbReference type="GO" id="GO:0030148">
    <property type="term" value="P:sphingolipid biosynthetic process"/>
    <property type="evidence" value="ECO:0007669"/>
    <property type="project" value="TreeGrafter"/>
</dbReference>
<dbReference type="Pfam" id="PF00106">
    <property type="entry name" value="adh_short"/>
    <property type="match status" value="1"/>
</dbReference>
<dbReference type="PANTHER" id="PTHR43550:SF3">
    <property type="entry name" value="3-KETODIHYDROSPHINGOSINE REDUCTASE"/>
    <property type="match status" value="1"/>
</dbReference>
<gene>
    <name evidence="1" type="ORF">S01H4_19427</name>
</gene>
<dbReference type="SUPFAM" id="SSF51735">
    <property type="entry name" value="NAD(P)-binding Rossmann-fold domains"/>
    <property type="match status" value="1"/>
</dbReference>
<dbReference type="GO" id="GO:0005789">
    <property type="term" value="C:endoplasmic reticulum membrane"/>
    <property type="evidence" value="ECO:0007669"/>
    <property type="project" value="TreeGrafter"/>
</dbReference>
<dbReference type="Gene3D" id="3.40.50.720">
    <property type="entry name" value="NAD(P)-binding Rossmann-like Domain"/>
    <property type="match status" value="1"/>
</dbReference>
<dbReference type="AlphaFoldDB" id="X1A836"/>
<dbReference type="EMBL" id="BART01008663">
    <property type="protein sequence ID" value="GAG56356.1"/>
    <property type="molecule type" value="Genomic_DNA"/>
</dbReference>
<dbReference type="InterPro" id="IPR002347">
    <property type="entry name" value="SDR_fam"/>
</dbReference>
<feature type="non-terminal residue" evidence="1">
    <location>
        <position position="1"/>
    </location>
</feature>
<organism evidence="1">
    <name type="scientific">marine sediment metagenome</name>
    <dbReference type="NCBI Taxonomy" id="412755"/>
    <lineage>
        <taxon>unclassified sequences</taxon>
        <taxon>metagenomes</taxon>
        <taxon>ecological metagenomes</taxon>
    </lineage>
</organism>
<dbReference type="GO" id="GO:0047560">
    <property type="term" value="F:3-dehydrosphinganine reductase activity"/>
    <property type="evidence" value="ECO:0007669"/>
    <property type="project" value="TreeGrafter"/>
</dbReference>
<proteinExistence type="predicted"/>
<comment type="caution">
    <text evidence="1">The sequence shown here is derived from an EMBL/GenBank/DDBJ whole genome shotgun (WGS) entry which is preliminary data.</text>
</comment>
<dbReference type="InterPro" id="IPR036291">
    <property type="entry name" value="NAD(P)-bd_dom_sf"/>
</dbReference>
<name>X1A836_9ZZZZ</name>
<sequence>PGIIARGMDALNETQDECNKLKSEETQFVEIISCDTTDMDKLKPLMTDVIKKHKVPDYLFNFVGYAYAQYLEQLTLEDFKRNMDRNYYGQLVPTLIVLPSFLEGKQGYITFTSSNMRFMALMGYATYCPSKYALFGLAEVLRHELLPYNIKVSILFPVDTDTPGLAEENKIKPQECKIISDSGTTMTADEVADEFIKNILEGRFEILPGEAAIQIKDMRENPDDMRGVLDRLYKRARRKTGRKI</sequence>
<dbReference type="GO" id="GO:0006666">
    <property type="term" value="P:3-keto-sphinganine metabolic process"/>
    <property type="evidence" value="ECO:0007669"/>
    <property type="project" value="TreeGrafter"/>
</dbReference>
<dbReference type="PANTHER" id="PTHR43550">
    <property type="entry name" value="3-KETODIHYDROSPHINGOSINE REDUCTASE"/>
    <property type="match status" value="1"/>
</dbReference>
<evidence type="ECO:0000313" key="1">
    <source>
        <dbReference type="EMBL" id="GAG56356.1"/>
    </source>
</evidence>
<protein>
    <recommendedName>
        <fullName evidence="2">Short-chain dehydrogenase/reductase SDR</fullName>
    </recommendedName>
</protein>
<evidence type="ECO:0008006" key="2">
    <source>
        <dbReference type="Google" id="ProtNLM"/>
    </source>
</evidence>
<reference evidence="1" key="1">
    <citation type="journal article" date="2014" name="Front. Microbiol.">
        <title>High frequency of phylogenetically diverse reductive dehalogenase-homologous genes in deep subseafloor sedimentary metagenomes.</title>
        <authorList>
            <person name="Kawai M."/>
            <person name="Futagami T."/>
            <person name="Toyoda A."/>
            <person name="Takaki Y."/>
            <person name="Nishi S."/>
            <person name="Hori S."/>
            <person name="Arai W."/>
            <person name="Tsubouchi T."/>
            <person name="Morono Y."/>
            <person name="Uchiyama I."/>
            <person name="Ito T."/>
            <person name="Fujiyama A."/>
            <person name="Inagaki F."/>
            <person name="Takami H."/>
        </authorList>
    </citation>
    <scope>NUCLEOTIDE SEQUENCE</scope>
    <source>
        <strain evidence="1">Expedition CK06-06</strain>
    </source>
</reference>
<accession>X1A836</accession>